<keyword evidence="3" id="KW-0443">Lipid metabolism</keyword>
<keyword evidence="2" id="KW-0276">Fatty acid metabolism</keyword>
<keyword evidence="6" id="KW-1185">Reference proteome</keyword>
<sequence length="591" mass="67529">MTEIKRLFDFPYFQLENHPLEKALTTKYDGSWESISTQQYIDKANTMSRGLLRLGVKPNDKIAVISTSNRTEWNILDIGVLQIGAQNVPVYPTISEEDYEYVLNHSEATYCFVSDVEVLEKLNAIKSKTKLKEVYSFDEIASSKNWKEVMELGEDKGNQDEVEKLKNSVKSTDLATLIYTSGTTGRPKGVMLSHQNIVSDVLNSAPRVPFEFGSYVGLSFLPVCHIFERMILYLYQYYSVSIYFAESIDKISDNLKEVKPHVITAVPRLLEKVYDKIIAKGNALSGVKRKLFFWAVELGLQYEPYGANGWWYEKKLGLARKLIFSKWKEGLGGNIDLIVSGSAALQPRLARVFAAAEIPVMEGYGLTETSPVIAVNDERNKGFKIGTVGKVIDNVEVRIAEDGEILTKGPNLMIGYYKDEEKTKEVINDDGYFHTGDIGEIDEEGFLKITDRKKEMFKTSGGKYVAPQIIENTMKQSRFIEQIMVIGEGEKMPAAFIQPNFEFVRDWAERKKVDVGDSNETLVKNSEVIARIQEEVDFYNTKFGHWEKVKKFELIPEVWGIDNDQLTPTMKLKRRNIKERYSDLYEKIYRN</sequence>
<dbReference type="InterPro" id="IPR020845">
    <property type="entry name" value="AMP-binding_CS"/>
</dbReference>
<evidence type="ECO:0000256" key="2">
    <source>
        <dbReference type="ARBA" id="ARBA00022832"/>
    </source>
</evidence>
<comment type="caution">
    <text evidence="5">The sequence shown here is derived from an EMBL/GenBank/DDBJ whole genome shotgun (WGS) entry which is preliminary data.</text>
</comment>
<dbReference type="PANTHER" id="PTHR43272:SF32">
    <property type="entry name" value="AMP-DEPENDENT SYNTHETASE_LIGASE DOMAIN-CONTAINING PROTEIN"/>
    <property type="match status" value="1"/>
</dbReference>
<protein>
    <submittedName>
        <fullName evidence="5">Long-chain fatty acid--CoA ligase</fullName>
    </submittedName>
</protein>
<dbReference type="PROSITE" id="PS00455">
    <property type="entry name" value="AMP_BINDING"/>
    <property type="match status" value="1"/>
</dbReference>
<evidence type="ECO:0000256" key="3">
    <source>
        <dbReference type="ARBA" id="ARBA00023098"/>
    </source>
</evidence>
<dbReference type="CDD" id="cd05907">
    <property type="entry name" value="VL_LC_FACS_like"/>
    <property type="match status" value="1"/>
</dbReference>
<dbReference type="Gene3D" id="3.40.50.12780">
    <property type="entry name" value="N-terminal domain of ligase-like"/>
    <property type="match status" value="2"/>
</dbReference>
<dbReference type="PANTHER" id="PTHR43272">
    <property type="entry name" value="LONG-CHAIN-FATTY-ACID--COA LIGASE"/>
    <property type="match status" value="1"/>
</dbReference>
<dbReference type="Pfam" id="PF00501">
    <property type="entry name" value="AMP-binding"/>
    <property type="match status" value="1"/>
</dbReference>
<dbReference type="RefSeq" id="WP_311687194.1">
    <property type="nucleotide sequence ID" value="NZ_JAVRHM010000029.1"/>
</dbReference>
<evidence type="ECO:0000259" key="4">
    <source>
        <dbReference type="Pfam" id="PF00501"/>
    </source>
</evidence>
<keyword evidence="1 5" id="KW-0436">Ligase</keyword>
<name>A0ABU3E6H5_9FLAO</name>
<organism evidence="5 6">
    <name type="scientific">Autumnicola patrickiae</name>
    <dbReference type="NCBI Taxonomy" id="3075591"/>
    <lineage>
        <taxon>Bacteria</taxon>
        <taxon>Pseudomonadati</taxon>
        <taxon>Bacteroidota</taxon>
        <taxon>Flavobacteriia</taxon>
        <taxon>Flavobacteriales</taxon>
        <taxon>Flavobacteriaceae</taxon>
        <taxon>Autumnicola</taxon>
    </lineage>
</organism>
<accession>A0ABU3E6H5</accession>
<dbReference type="Proteomes" id="UP001261624">
    <property type="component" value="Unassembled WGS sequence"/>
</dbReference>
<gene>
    <name evidence="5" type="ORF">RM549_17525</name>
</gene>
<evidence type="ECO:0000256" key="1">
    <source>
        <dbReference type="ARBA" id="ARBA00022598"/>
    </source>
</evidence>
<dbReference type="InterPro" id="IPR042099">
    <property type="entry name" value="ANL_N_sf"/>
</dbReference>
<evidence type="ECO:0000313" key="5">
    <source>
        <dbReference type="EMBL" id="MDT0691596.1"/>
    </source>
</evidence>
<dbReference type="InterPro" id="IPR000873">
    <property type="entry name" value="AMP-dep_synth/lig_dom"/>
</dbReference>
<dbReference type="SUPFAM" id="SSF56801">
    <property type="entry name" value="Acetyl-CoA synthetase-like"/>
    <property type="match status" value="1"/>
</dbReference>
<dbReference type="EMBL" id="JAVRHM010000029">
    <property type="protein sequence ID" value="MDT0691596.1"/>
    <property type="molecule type" value="Genomic_DNA"/>
</dbReference>
<feature type="domain" description="AMP-dependent synthetase/ligase" evidence="4">
    <location>
        <begin position="16"/>
        <end position="417"/>
    </location>
</feature>
<dbReference type="GO" id="GO:0016874">
    <property type="term" value="F:ligase activity"/>
    <property type="evidence" value="ECO:0007669"/>
    <property type="project" value="UniProtKB-KW"/>
</dbReference>
<proteinExistence type="predicted"/>
<reference evidence="5 6" key="1">
    <citation type="submission" date="2023-09" db="EMBL/GenBank/DDBJ databases">
        <authorList>
            <person name="Rey-Velasco X."/>
        </authorList>
    </citation>
    <scope>NUCLEOTIDE SEQUENCE [LARGE SCALE GENOMIC DNA]</scope>
    <source>
        <strain evidence="5 6">F188</strain>
    </source>
</reference>
<dbReference type="Pfam" id="PF23562">
    <property type="entry name" value="AMP-binding_C_3"/>
    <property type="match status" value="1"/>
</dbReference>
<evidence type="ECO:0000313" key="6">
    <source>
        <dbReference type="Proteomes" id="UP001261624"/>
    </source>
</evidence>